<feature type="compositionally biased region" description="Low complexity" evidence="1">
    <location>
        <begin position="1"/>
        <end position="10"/>
    </location>
</feature>
<dbReference type="InterPro" id="IPR008775">
    <property type="entry name" value="Phytyl_CoA_dOase-like"/>
</dbReference>
<evidence type="ECO:0000313" key="2">
    <source>
        <dbReference type="EMBL" id="RMI41789.1"/>
    </source>
</evidence>
<comment type="caution">
    <text evidence="2">The sequence shown here is derived from an EMBL/GenBank/DDBJ whole genome shotgun (WGS) entry which is preliminary data.</text>
</comment>
<dbReference type="Gene3D" id="2.60.120.620">
    <property type="entry name" value="q2cbj1_9rhob like domain"/>
    <property type="match status" value="1"/>
</dbReference>
<keyword evidence="3" id="KW-1185">Reference proteome</keyword>
<dbReference type="EMBL" id="RFFG01000039">
    <property type="protein sequence ID" value="RMI41789.1"/>
    <property type="molecule type" value="Genomic_DNA"/>
</dbReference>
<dbReference type="PANTHER" id="PTHR20883">
    <property type="entry name" value="PHYTANOYL-COA DIOXYGENASE DOMAIN CONTAINING 1"/>
    <property type="match status" value="1"/>
</dbReference>
<evidence type="ECO:0008006" key="4">
    <source>
        <dbReference type="Google" id="ProtNLM"/>
    </source>
</evidence>
<dbReference type="GO" id="GO:0016706">
    <property type="term" value="F:2-oxoglutarate-dependent dioxygenase activity"/>
    <property type="evidence" value="ECO:0007669"/>
    <property type="project" value="UniProtKB-ARBA"/>
</dbReference>
<dbReference type="Proteomes" id="UP000282674">
    <property type="component" value="Unassembled WGS sequence"/>
</dbReference>
<reference evidence="2 3" key="1">
    <citation type="submission" date="2018-10" db="EMBL/GenBank/DDBJ databases">
        <title>Isolation from soil.</title>
        <authorList>
            <person name="Hu J."/>
        </authorList>
    </citation>
    <scope>NUCLEOTIDE SEQUENCE [LARGE SCALE GENOMIC DNA]</scope>
    <source>
        <strain evidence="2 3">NEAU-Ht49</strain>
    </source>
</reference>
<accession>A0A3M2LWD3</accession>
<dbReference type="PANTHER" id="PTHR20883:SF48">
    <property type="entry name" value="ECTOINE DIOXYGENASE"/>
    <property type="match status" value="1"/>
</dbReference>
<gene>
    <name evidence="2" type="ORF">EBO15_21850</name>
</gene>
<protein>
    <recommendedName>
        <fullName evidence="4">Phytanoyl-CoA dioxygenase</fullName>
    </recommendedName>
</protein>
<sequence length="339" mass="38062">MASSSTSTITKIQKGWTKPSPHGGNSTGGHSRLPSCWPRSERANCLFLVDSSPPKRPEWRWMVDTEGRPGLRTDFVLNDQVRDYPTRSVECTMDPRDLDELVRTGFLVRRGILNPQVATWLAGIVLKLARSEQKCPEAEYLPGQSIYIRALLDKDAAFHRLLRLEPALSIARSLLGPQVWVDLEARLNYQGQSGVAVPWHSHLPVIPDPLPPFFSYPHQIHCLIYLDEVTELEGPLCLIPGSHMEPELRIPLGDQNDQPGQVKLYFEPGDAVFIHANLWHRTIPSSPGAGFRRLLLLGYVPSWVKADVSRGALAERPLTADLMRTADAETRELLGEFTW</sequence>
<evidence type="ECO:0000256" key="1">
    <source>
        <dbReference type="SAM" id="MobiDB-lite"/>
    </source>
</evidence>
<dbReference type="AlphaFoldDB" id="A0A3M2LWD3"/>
<dbReference type="Pfam" id="PF05721">
    <property type="entry name" value="PhyH"/>
    <property type="match status" value="1"/>
</dbReference>
<organism evidence="2 3">
    <name type="scientific">Actinomadura harenae</name>
    <dbReference type="NCBI Taxonomy" id="2483351"/>
    <lineage>
        <taxon>Bacteria</taxon>
        <taxon>Bacillati</taxon>
        <taxon>Actinomycetota</taxon>
        <taxon>Actinomycetes</taxon>
        <taxon>Streptosporangiales</taxon>
        <taxon>Thermomonosporaceae</taxon>
        <taxon>Actinomadura</taxon>
    </lineage>
</organism>
<name>A0A3M2LWD3_9ACTN</name>
<feature type="region of interest" description="Disordered" evidence="1">
    <location>
        <begin position="1"/>
        <end position="34"/>
    </location>
</feature>
<dbReference type="SUPFAM" id="SSF51197">
    <property type="entry name" value="Clavaminate synthase-like"/>
    <property type="match status" value="1"/>
</dbReference>
<proteinExistence type="predicted"/>
<dbReference type="GO" id="GO:0005506">
    <property type="term" value="F:iron ion binding"/>
    <property type="evidence" value="ECO:0007669"/>
    <property type="project" value="UniProtKB-ARBA"/>
</dbReference>
<evidence type="ECO:0000313" key="3">
    <source>
        <dbReference type="Proteomes" id="UP000282674"/>
    </source>
</evidence>